<accession>A0A0B4CIH6</accession>
<dbReference type="InterPro" id="IPR029759">
    <property type="entry name" value="GPX_AS"/>
</dbReference>
<dbReference type="InterPro" id="IPR000889">
    <property type="entry name" value="Glutathione_peroxidase"/>
</dbReference>
<organism evidence="6 7">
    <name type="scientific">Brevundimonas nasdae</name>
    <dbReference type="NCBI Taxonomy" id="172043"/>
    <lineage>
        <taxon>Bacteria</taxon>
        <taxon>Pseudomonadati</taxon>
        <taxon>Pseudomonadota</taxon>
        <taxon>Alphaproteobacteria</taxon>
        <taxon>Caulobacterales</taxon>
        <taxon>Caulobacteraceae</taxon>
        <taxon>Brevundimonas</taxon>
    </lineage>
</organism>
<feature type="active site" evidence="4">
    <location>
        <position position="36"/>
    </location>
</feature>
<keyword evidence="2 5" id="KW-0575">Peroxidase</keyword>
<dbReference type="STRING" id="172043.RM53_00485"/>
<dbReference type="Proteomes" id="UP000031166">
    <property type="component" value="Unassembled WGS sequence"/>
</dbReference>
<dbReference type="AlphaFoldDB" id="A0A0B4CIH6"/>
<dbReference type="RefSeq" id="WP_039243679.1">
    <property type="nucleotide sequence ID" value="NZ_JWSY01000001.1"/>
</dbReference>
<dbReference type="InterPro" id="IPR029760">
    <property type="entry name" value="GPX_CS"/>
</dbReference>
<proteinExistence type="inferred from homology"/>
<dbReference type="InterPro" id="IPR036249">
    <property type="entry name" value="Thioredoxin-like_sf"/>
</dbReference>
<gene>
    <name evidence="6" type="ORF">RM53_00485</name>
</gene>
<dbReference type="SUPFAM" id="SSF52833">
    <property type="entry name" value="Thioredoxin-like"/>
    <property type="match status" value="1"/>
</dbReference>
<dbReference type="CDD" id="cd00340">
    <property type="entry name" value="GSH_Peroxidase"/>
    <property type="match status" value="1"/>
</dbReference>
<reference evidence="6 7" key="1">
    <citation type="submission" date="2014-12" db="EMBL/GenBank/DDBJ databases">
        <title>Genome sequencing of Brevundimonas nasdae TPW30.</title>
        <authorList>
            <person name="Tan P.W."/>
            <person name="Chan K.-G."/>
        </authorList>
    </citation>
    <scope>NUCLEOTIDE SEQUENCE [LARGE SCALE GENOMIC DNA]</scope>
    <source>
        <strain evidence="6 7">TPW30</strain>
    </source>
</reference>
<dbReference type="EMBL" id="JWSY01000001">
    <property type="protein sequence ID" value="KIC61089.1"/>
    <property type="molecule type" value="Genomic_DNA"/>
</dbReference>
<comment type="similarity">
    <text evidence="1 5">Belongs to the glutathione peroxidase family.</text>
</comment>
<evidence type="ECO:0000256" key="5">
    <source>
        <dbReference type="RuleBase" id="RU000499"/>
    </source>
</evidence>
<evidence type="ECO:0000313" key="7">
    <source>
        <dbReference type="Proteomes" id="UP000031166"/>
    </source>
</evidence>
<dbReference type="PROSITE" id="PS51355">
    <property type="entry name" value="GLUTATHIONE_PEROXID_3"/>
    <property type="match status" value="1"/>
</dbReference>
<dbReference type="PROSITE" id="PS00460">
    <property type="entry name" value="GLUTATHIONE_PEROXID_1"/>
    <property type="match status" value="1"/>
</dbReference>
<dbReference type="GO" id="GO:0034599">
    <property type="term" value="P:cellular response to oxidative stress"/>
    <property type="evidence" value="ECO:0007669"/>
    <property type="project" value="TreeGrafter"/>
</dbReference>
<evidence type="ECO:0000256" key="1">
    <source>
        <dbReference type="ARBA" id="ARBA00006926"/>
    </source>
</evidence>
<dbReference type="Gene3D" id="3.40.30.10">
    <property type="entry name" value="Glutaredoxin"/>
    <property type="match status" value="1"/>
</dbReference>
<evidence type="ECO:0000313" key="6">
    <source>
        <dbReference type="EMBL" id="KIC61089.1"/>
    </source>
</evidence>
<dbReference type="PANTHER" id="PTHR11592">
    <property type="entry name" value="GLUTATHIONE PEROXIDASE"/>
    <property type="match status" value="1"/>
</dbReference>
<dbReference type="PRINTS" id="PR01011">
    <property type="entry name" value="GLUTPROXDASE"/>
</dbReference>
<dbReference type="FunFam" id="3.40.30.10:FF:000010">
    <property type="entry name" value="Glutathione peroxidase"/>
    <property type="match status" value="1"/>
</dbReference>
<dbReference type="GO" id="GO:0004601">
    <property type="term" value="F:peroxidase activity"/>
    <property type="evidence" value="ECO:0007669"/>
    <property type="project" value="UniProtKB-KW"/>
</dbReference>
<dbReference type="PROSITE" id="PS00763">
    <property type="entry name" value="GLUTATHIONE_PEROXID_2"/>
    <property type="match status" value="1"/>
</dbReference>
<protein>
    <recommendedName>
        <fullName evidence="5">Glutathione peroxidase</fullName>
    </recommendedName>
</protein>
<name>A0A0B4CIH6_9CAUL</name>
<comment type="caution">
    <text evidence="6">The sequence shown here is derived from an EMBL/GenBank/DDBJ whole genome shotgun (WGS) entry which is preliminary data.</text>
</comment>
<evidence type="ECO:0000256" key="2">
    <source>
        <dbReference type="ARBA" id="ARBA00022559"/>
    </source>
</evidence>
<dbReference type="Pfam" id="PF00255">
    <property type="entry name" value="GSHPx"/>
    <property type="match status" value="1"/>
</dbReference>
<sequence length="159" mass="17791">MTSVYDFSARAIDGTDVSLDRFRGQALLIVNTASKCGFTGQYDGLETLHRDLADQPFEVLGFPCNQFGEQEPGKAAEIAAFCATSFDVTFPLFDKVEVNGPNRHPLYAWLTEQKRGFMGSKAIKWNFTKFLTDREGRVVARYAPQTEPEAIKADIEKLI</sequence>
<keyword evidence="3 5" id="KW-0560">Oxidoreductase</keyword>
<evidence type="ECO:0000256" key="4">
    <source>
        <dbReference type="PIRSR" id="PIRSR000303-1"/>
    </source>
</evidence>
<dbReference type="PANTHER" id="PTHR11592:SF78">
    <property type="entry name" value="GLUTATHIONE PEROXIDASE"/>
    <property type="match status" value="1"/>
</dbReference>
<evidence type="ECO:0000256" key="3">
    <source>
        <dbReference type="ARBA" id="ARBA00023002"/>
    </source>
</evidence>
<dbReference type="PIRSF" id="PIRSF000303">
    <property type="entry name" value="Glutathion_perox"/>
    <property type="match status" value="1"/>
</dbReference>